<evidence type="ECO:0000313" key="3">
    <source>
        <dbReference type="Proteomes" id="UP000297245"/>
    </source>
</evidence>
<evidence type="ECO:0000313" key="2">
    <source>
        <dbReference type="EMBL" id="THV05747.1"/>
    </source>
</evidence>
<accession>A0A4S8MRM5</accession>
<sequence>MNEIRNPCTQVTPDNPPTTPPSISLSTSPSPPLSHNQSGYNSDDNASDTSDSDTESSNQKNFDDIDDGGTDILLLKQTSRLGQGLESMPRIDSVTSRLTVSDWLGEEEILDQESSDDELEEGTVKGRSDDEAYWEGSDDEM</sequence>
<dbReference type="EMBL" id="ML179047">
    <property type="protein sequence ID" value="THV05747.1"/>
    <property type="molecule type" value="Genomic_DNA"/>
</dbReference>
<feature type="region of interest" description="Disordered" evidence="1">
    <location>
        <begin position="1"/>
        <end position="69"/>
    </location>
</feature>
<name>A0A4S8MRM5_DENBC</name>
<dbReference type="Proteomes" id="UP000297245">
    <property type="component" value="Unassembled WGS sequence"/>
</dbReference>
<reference evidence="2 3" key="1">
    <citation type="journal article" date="2019" name="Nat. Ecol. Evol.">
        <title>Megaphylogeny resolves global patterns of mushroom evolution.</title>
        <authorList>
            <person name="Varga T."/>
            <person name="Krizsan K."/>
            <person name="Foldi C."/>
            <person name="Dima B."/>
            <person name="Sanchez-Garcia M."/>
            <person name="Sanchez-Ramirez S."/>
            <person name="Szollosi G.J."/>
            <person name="Szarkandi J.G."/>
            <person name="Papp V."/>
            <person name="Albert L."/>
            <person name="Andreopoulos W."/>
            <person name="Angelini C."/>
            <person name="Antonin V."/>
            <person name="Barry K.W."/>
            <person name="Bougher N.L."/>
            <person name="Buchanan P."/>
            <person name="Buyck B."/>
            <person name="Bense V."/>
            <person name="Catcheside P."/>
            <person name="Chovatia M."/>
            <person name="Cooper J."/>
            <person name="Damon W."/>
            <person name="Desjardin D."/>
            <person name="Finy P."/>
            <person name="Geml J."/>
            <person name="Haridas S."/>
            <person name="Hughes K."/>
            <person name="Justo A."/>
            <person name="Karasinski D."/>
            <person name="Kautmanova I."/>
            <person name="Kiss B."/>
            <person name="Kocsube S."/>
            <person name="Kotiranta H."/>
            <person name="LaButti K.M."/>
            <person name="Lechner B.E."/>
            <person name="Liimatainen K."/>
            <person name="Lipzen A."/>
            <person name="Lukacs Z."/>
            <person name="Mihaltcheva S."/>
            <person name="Morgado L.N."/>
            <person name="Niskanen T."/>
            <person name="Noordeloos M.E."/>
            <person name="Ohm R.A."/>
            <person name="Ortiz-Santana B."/>
            <person name="Ovrebo C."/>
            <person name="Racz N."/>
            <person name="Riley R."/>
            <person name="Savchenko A."/>
            <person name="Shiryaev A."/>
            <person name="Soop K."/>
            <person name="Spirin V."/>
            <person name="Szebenyi C."/>
            <person name="Tomsovsky M."/>
            <person name="Tulloss R.E."/>
            <person name="Uehling J."/>
            <person name="Grigoriev I.V."/>
            <person name="Vagvolgyi C."/>
            <person name="Papp T."/>
            <person name="Martin F.M."/>
            <person name="Miettinen O."/>
            <person name="Hibbett D.S."/>
            <person name="Nagy L.G."/>
        </authorList>
    </citation>
    <scope>NUCLEOTIDE SEQUENCE [LARGE SCALE GENOMIC DNA]</scope>
    <source>
        <strain evidence="2 3">CBS 962.96</strain>
    </source>
</reference>
<proteinExistence type="predicted"/>
<dbReference type="AlphaFoldDB" id="A0A4S8MRM5"/>
<feature type="region of interest" description="Disordered" evidence="1">
    <location>
        <begin position="107"/>
        <end position="141"/>
    </location>
</feature>
<organism evidence="2 3">
    <name type="scientific">Dendrothele bispora (strain CBS 962.96)</name>
    <dbReference type="NCBI Taxonomy" id="1314807"/>
    <lineage>
        <taxon>Eukaryota</taxon>
        <taxon>Fungi</taxon>
        <taxon>Dikarya</taxon>
        <taxon>Basidiomycota</taxon>
        <taxon>Agaricomycotina</taxon>
        <taxon>Agaricomycetes</taxon>
        <taxon>Agaricomycetidae</taxon>
        <taxon>Agaricales</taxon>
        <taxon>Agaricales incertae sedis</taxon>
        <taxon>Dendrothele</taxon>
    </lineage>
</organism>
<gene>
    <name evidence="2" type="ORF">K435DRAFT_849740</name>
</gene>
<feature type="compositionally biased region" description="Acidic residues" evidence="1">
    <location>
        <begin position="107"/>
        <end position="121"/>
    </location>
</feature>
<keyword evidence="3" id="KW-1185">Reference proteome</keyword>
<evidence type="ECO:0000256" key="1">
    <source>
        <dbReference type="SAM" id="MobiDB-lite"/>
    </source>
</evidence>
<feature type="compositionally biased region" description="Acidic residues" evidence="1">
    <location>
        <begin position="131"/>
        <end position="141"/>
    </location>
</feature>
<protein>
    <submittedName>
        <fullName evidence="2">Uncharacterized protein</fullName>
    </submittedName>
</protein>